<gene>
    <name evidence="3" type="ORF">FNK824_LOCUS28286</name>
    <name evidence="2" type="ORF">SEV965_LOCUS25086</name>
</gene>
<comment type="caution">
    <text evidence="2">The sequence shown here is derived from an EMBL/GenBank/DDBJ whole genome shotgun (WGS) entry which is preliminary data.</text>
</comment>
<dbReference type="AlphaFoldDB" id="A0A815BX58"/>
<dbReference type="EMBL" id="CAJNOU010001986">
    <property type="protein sequence ID" value="CAF1277605.1"/>
    <property type="molecule type" value="Genomic_DNA"/>
</dbReference>
<dbReference type="EMBL" id="CAJOBE010007681">
    <property type="protein sequence ID" value="CAF4043025.1"/>
    <property type="molecule type" value="Genomic_DNA"/>
</dbReference>
<name>A0A815BX58_9BILA</name>
<sequence length="149" mass="16797">MPKRKCCEHATKHANSARGPKGVVAVSSQLSMFLVSRYDMAIDQICWLCPRCHTFEWKEMMTHQPTEFNNDESPSDDEHIAKDSPPNDDKNDDDAANVEFNVLDDEGEQNPQMDSGIIAQSEDDDDDSPCMNDEATDPESMDEEKDNVL</sequence>
<feature type="compositionally biased region" description="Acidic residues" evidence="1">
    <location>
        <begin position="90"/>
        <end position="108"/>
    </location>
</feature>
<dbReference type="Proteomes" id="UP000663874">
    <property type="component" value="Unassembled WGS sequence"/>
</dbReference>
<organism evidence="2 4">
    <name type="scientific">Rotaria sordida</name>
    <dbReference type="NCBI Taxonomy" id="392033"/>
    <lineage>
        <taxon>Eukaryota</taxon>
        <taxon>Metazoa</taxon>
        <taxon>Spiralia</taxon>
        <taxon>Gnathifera</taxon>
        <taxon>Rotifera</taxon>
        <taxon>Eurotatoria</taxon>
        <taxon>Bdelloidea</taxon>
        <taxon>Philodinida</taxon>
        <taxon>Philodinidae</taxon>
        <taxon>Rotaria</taxon>
    </lineage>
</organism>
<reference evidence="2" key="1">
    <citation type="submission" date="2021-02" db="EMBL/GenBank/DDBJ databases">
        <authorList>
            <person name="Nowell W R."/>
        </authorList>
    </citation>
    <scope>NUCLEOTIDE SEQUENCE</scope>
</reference>
<evidence type="ECO:0000313" key="4">
    <source>
        <dbReference type="Proteomes" id="UP000663889"/>
    </source>
</evidence>
<protein>
    <submittedName>
        <fullName evidence="2">Uncharacterized protein</fullName>
    </submittedName>
</protein>
<evidence type="ECO:0000313" key="3">
    <source>
        <dbReference type="EMBL" id="CAF4043025.1"/>
    </source>
</evidence>
<dbReference type="Proteomes" id="UP000663889">
    <property type="component" value="Unassembled WGS sequence"/>
</dbReference>
<feature type="region of interest" description="Disordered" evidence="1">
    <location>
        <begin position="65"/>
        <end position="149"/>
    </location>
</feature>
<feature type="compositionally biased region" description="Acidic residues" evidence="1">
    <location>
        <begin position="121"/>
        <end position="149"/>
    </location>
</feature>
<evidence type="ECO:0000256" key="1">
    <source>
        <dbReference type="SAM" id="MobiDB-lite"/>
    </source>
</evidence>
<proteinExistence type="predicted"/>
<accession>A0A815BX58</accession>
<feature type="compositionally biased region" description="Basic and acidic residues" evidence="1">
    <location>
        <begin position="76"/>
        <end position="89"/>
    </location>
</feature>
<evidence type="ECO:0000313" key="2">
    <source>
        <dbReference type="EMBL" id="CAF1277605.1"/>
    </source>
</evidence>